<evidence type="ECO:0000313" key="1">
    <source>
        <dbReference type="EMBL" id="QOY87768.1"/>
    </source>
</evidence>
<proteinExistence type="predicted"/>
<organism evidence="1 2">
    <name type="scientific">Paludibaculum fermentans</name>
    <dbReference type="NCBI Taxonomy" id="1473598"/>
    <lineage>
        <taxon>Bacteria</taxon>
        <taxon>Pseudomonadati</taxon>
        <taxon>Acidobacteriota</taxon>
        <taxon>Terriglobia</taxon>
        <taxon>Bryobacterales</taxon>
        <taxon>Bryobacteraceae</taxon>
        <taxon>Paludibaculum</taxon>
    </lineage>
</organism>
<keyword evidence="2" id="KW-1185">Reference proteome</keyword>
<evidence type="ECO:0000313" key="2">
    <source>
        <dbReference type="Proteomes" id="UP000593892"/>
    </source>
</evidence>
<name>A0A7S7NQ70_PALFE</name>
<dbReference type="AlphaFoldDB" id="A0A7S7NQ70"/>
<dbReference type="Pfam" id="PF02585">
    <property type="entry name" value="PIG-L"/>
    <property type="match status" value="1"/>
</dbReference>
<dbReference type="Gene3D" id="3.40.50.10320">
    <property type="entry name" value="LmbE-like"/>
    <property type="match status" value="1"/>
</dbReference>
<dbReference type="InterPro" id="IPR003737">
    <property type="entry name" value="GlcNAc_PI_deacetylase-related"/>
</dbReference>
<dbReference type="RefSeq" id="WP_194449435.1">
    <property type="nucleotide sequence ID" value="NZ_CP063849.1"/>
</dbReference>
<dbReference type="PANTHER" id="PTHR12993:SF11">
    <property type="entry name" value="N-ACETYLGLUCOSAMINYL-PHOSPHATIDYLINOSITOL DE-N-ACETYLASE"/>
    <property type="match status" value="1"/>
</dbReference>
<accession>A0A7S7NQ70</accession>
<protein>
    <submittedName>
        <fullName evidence="1">PIG-L family deacetylase</fullName>
    </submittedName>
</protein>
<reference evidence="1 2" key="1">
    <citation type="submission" date="2020-10" db="EMBL/GenBank/DDBJ databases">
        <title>Complete genome sequence of Paludibaculum fermentans P105T, a facultatively anaerobic acidobacterium capable of dissimilatory Fe(III) reduction.</title>
        <authorList>
            <person name="Dedysh S.N."/>
            <person name="Beletsky A.V."/>
            <person name="Kulichevskaya I.S."/>
            <person name="Mardanov A.V."/>
            <person name="Ravin N.V."/>
        </authorList>
    </citation>
    <scope>NUCLEOTIDE SEQUENCE [LARGE SCALE GENOMIC DNA]</scope>
    <source>
        <strain evidence="1 2">P105</strain>
    </source>
</reference>
<dbReference type="Proteomes" id="UP000593892">
    <property type="component" value="Chromosome"/>
</dbReference>
<dbReference type="GO" id="GO:0016811">
    <property type="term" value="F:hydrolase activity, acting on carbon-nitrogen (but not peptide) bonds, in linear amides"/>
    <property type="evidence" value="ECO:0007669"/>
    <property type="project" value="TreeGrafter"/>
</dbReference>
<gene>
    <name evidence="1" type="ORF">IRI77_34340</name>
</gene>
<dbReference type="EMBL" id="CP063849">
    <property type="protein sequence ID" value="QOY87768.1"/>
    <property type="molecule type" value="Genomic_DNA"/>
</dbReference>
<dbReference type="InterPro" id="IPR024078">
    <property type="entry name" value="LmbE-like_dom_sf"/>
</dbReference>
<sequence>MQALRLLAVLAHPDDESLGFGGTLAKYAAEGVETHLVTATRGERGRFFGQGKDGDPAEVGAVREAELRAAAAVLGLGEVALLGYGDAVLDQTEPSSAIRAIVAHIRRIRPHVVVTFGPEGAYGHPDHIAISQFTTAAVVCAGDAAYADGEGANGGPLPAHRVAKLHYLAWRSDKWDAYQGAFRKLTSMVDGVARQATPWPDWAVTTVIDTSAHWPAVWRAVCCHQSQMSIYAQLEHLGDEQQKALWGTQEFYRAYSAVNGGRQLERDLFEGLR</sequence>
<dbReference type="KEGG" id="pfer:IRI77_34340"/>
<dbReference type="PANTHER" id="PTHR12993">
    <property type="entry name" value="N-ACETYLGLUCOSAMINYL-PHOSPHATIDYLINOSITOL DE-N-ACETYLASE-RELATED"/>
    <property type="match status" value="1"/>
</dbReference>
<dbReference type="SUPFAM" id="SSF102588">
    <property type="entry name" value="LmbE-like"/>
    <property type="match status" value="1"/>
</dbReference>